<name>A0A7S3FZJ0_9EUKA</name>
<dbReference type="AlphaFoldDB" id="A0A7S3FZJ0"/>
<dbReference type="EMBL" id="HBIB01007021">
    <property type="protein sequence ID" value="CAE0242245.1"/>
    <property type="molecule type" value="Transcribed_RNA"/>
</dbReference>
<feature type="compositionally biased region" description="Basic and acidic residues" evidence="1">
    <location>
        <begin position="117"/>
        <end position="129"/>
    </location>
</feature>
<dbReference type="InterPro" id="IPR018616">
    <property type="entry name" value="GUCD1"/>
</dbReference>
<feature type="region of interest" description="Disordered" evidence="1">
    <location>
        <begin position="81"/>
        <end position="145"/>
    </location>
</feature>
<protein>
    <recommendedName>
        <fullName evidence="4">Guanylyl cyclase</fullName>
    </recommendedName>
</protein>
<dbReference type="EMBL" id="HBIB01007020">
    <property type="protein sequence ID" value="CAE0242244.1"/>
    <property type="molecule type" value="Transcribed_RNA"/>
</dbReference>
<gene>
    <name evidence="2" type="ORF">PBIL07802_LOCUS4408</name>
    <name evidence="3" type="ORF">PBIL07802_LOCUS4409</name>
</gene>
<evidence type="ECO:0008006" key="4">
    <source>
        <dbReference type="Google" id="ProtNLM"/>
    </source>
</evidence>
<sequence>MERMNRATTAGRFPFLLSFFLPIFLHPFLFYLSSLLQSVDPRSLRRSLSDKLKTTFDIEACDVVSSLKEVYPGVPIHSILPSRARSSREGGEREEKKEDRQEEKRKGGGGGKGGGRGGREEERGEVAEVEKEEEEGREEGRRVGKGMGRIPRAVVEKYEDVEHVHQMFDWDCGVACVCMLLMHFGVKDWPRWKLAAACGTESVWTSDLAILLERFSIPYKYYTVLAGVDRSHERKVFYKKEFSTDEMRVQQFFAKKRENVYVKQLKVDELKALCLHRGNMVILLVDAMRMTRARSALCSCVFLGHFILLIDYNEEEECFYAKDPGKRSPGLVRLHYTDVDRCRLANGTDEDMIVVNVKEGKEALSTFVQVQ</sequence>
<organism evidence="3">
    <name type="scientific">Palpitomonas bilix</name>
    <dbReference type="NCBI Taxonomy" id="652834"/>
    <lineage>
        <taxon>Eukaryota</taxon>
        <taxon>Eukaryota incertae sedis</taxon>
    </lineage>
</organism>
<dbReference type="PANTHER" id="PTHR31400">
    <property type="entry name" value="GUANYLYL CYCLASE DOMAIN CONTAINING PROTEIN 1 GUCD1"/>
    <property type="match status" value="1"/>
</dbReference>
<feature type="compositionally biased region" description="Basic and acidic residues" evidence="1">
    <location>
        <begin position="86"/>
        <end position="106"/>
    </location>
</feature>
<proteinExistence type="predicted"/>
<evidence type="ECO:0000313" key="2">
    <source>
        <dbReference type="EMBL" id="CAE0242244.1"/>
    </source>
</evidence>
<accession>A0A7S3FZJ0</accession>
<dbReference type="PANTHER" id="PTHR31400:SF1">
    <property type="entry name" value="PROTEIN GUCD1"/>
    <property type="match status" value="1"/>
</dbReference>
<evidence type="ECO:0000256" key="1">
    <source>
        <dbReference type="SAM" id="MobiDB-lite"/>
    </source>
</evidence>
<dbReference type="Pfam" id="PF09778">
    <property type="entry name" value="Guanylate_cyc_2"/>
    <property type="match status" value="1"/>
</dbReference>
<reference evidence="3" key="1">
    <citation type="submission" date="2021-01" db="EMBL/GenBank/DDBJ databases">
        <authorList>
            <person name="Corre E."/>
            <person name="Pelletier E."/>
            <person name="Niang G."/>
            <person name="Scheremetjew M."/>
            <person name="Finn R."/>
            <person name="Kale V."/>
            <person name="Holt S."/>
            <person name="Cochrane G."/>
            <person name="Meng A."/>
            <person name="Brown T."/>
            <person name="Cohen L."/>
        </authorList>
    </citation>
    <scope>NUCLEOTIDE SEQUENCE</scope>
    <source>
        <strain evidence="3">NIES-2562</strain>
    </source>
</reference>
<evidence type="ECO:0000313" key="3">
    <source>
        <dbReference type="EMBL" id="CAE0242245.1"/>
    </source>
</evidence>